<protein>
    <submittedName>
        <fullName evidence="4">Enoyl-CoA hydratase</fullName>
        <ecNumber evidence="4">4.2.1.17</ecNumber>
    </submittedName>
</protein>
<dbReference type="EMBL" id="CP038799">
    <property type="protein sequence ID" value="QIV80227.1"/>
    <property type="molecule type" value="Genomic_DNA"/>
</dbReference>
<evidence type="ECO:0000256" key="2">
    <source>
        <dbReference type="ARBA" id="ARBA00023098"/>
    </source>
</evidence>
<dbReference type="KEGG" id="mfre:EXE63_04380"/>
<dbReference type="GO" id="GO:0004300">
    <property type="term" value="F:enoyl-CoA hydratase activity"/>
    <property type="evidence" value="ECO:0007669"/>
    <property type="project" value="UniProtKB-EC"/>
</dbReference>
<reference evidence="4 5" key="1">
    <citation type="submission" date="2019-04" db="EMBL/GenBank/DDBJ databases">
        <title>Draft, Whole-Genome Sequence of the Anthracene-degrading Mycobacterium frederiksbergense LB501T, Isolated from a Polycyclic Aromatic Hydrocarbon (PAH)-Contaminated Soil.</title>
        <authorList>
            <person name="Augelletti F."/>
        </authorList>
    </citation>
    <scope>NUCLEOTIDE SEQUENCE [LARGE SCALE GENOMIC DNA]</scope>
    <source>
        <strain evidence="4 5">LB 501T</strain>
    </source>
</reference>
<dbReference type="EC" id="4.2.1.17" evidence="4"/>
<dbReference type="AlphaFoldDB" id="A0A6H0S2G6"/>
<keyword evidence="2" id="KW-0443">Lipid metabolism</keyword>
<dbReference type="NCBIfam" id="NF004524">
    <property type="entry name" value="PRK05869.1"/>
    <property type="match status" value="1"/>
</dbReference>
<evidence type="ECO:0000256" key="1">
    <source>
        <dbReference type="ARBA" id="ARBA00005254"/>
    </source>
</evidence>
<evidence type="ECO:0000256" key="3">
    <source>
        <dbReference type="ARBA" id="ARBA00023239"/>
    </source>
</evidence>
<dbReference type="GO" id="GO:0006635">
    <property type="term" value="P:fatty acid beta-oxidation"/>
    <property type="evidence" value="ECO:0007669"/>
    <property type="project" value="TreeGrafter"/>
</dbReference>
<comment type="similarity">
    <text evidence="1">Belongs to the enoyl-CoA hydratase/isomerase family.</text>
</comment>
<dbReference type="InterPro" id="IPR001753">
    <property type="entry name" value="Enoyl-CoA_hydra/iso"/>
</dbReference>
<dbReference type="PANTHER" id="PTHR11941">
    <property type="entry name" value="ENOYL-COA HYDRATASE-RELATED"/>
    <property type="match status" value="1"/>
</dbReference>
<sequence length="255" mass="25647">MSEIFTTASSGEFVATASSGEFVTAVVADGIGTLVLSRPPSNALTRQMYREIEAVAAGLGGRDDVGAVIVYGGHEVFSAGDDVSELRRLGAADAESVTAACRAALDAVAAIPKPTVAAVTGYALGSGLALALAADWRISGDNIKVGVTEVLAGLLPAAGADRLVGTVGAARAKELVFSGRFVGADEALSLGLVDELVAPDGVYDAALSWARRHAEAPGYVLAGAKAMINAAGAVIDGPGEGVRRYVEVFEATIGS</sequence>
<evidence type="ECO:0000313" key="5">
    <source>
        <dbReference type="Proteomes" id="UP000501849"/>
    </source>
</evidence>
<keyword evidence="5" id="KW-1185">Reference proteome</keyword>
<proteinExistence type="inferred from homology"/>
<name>A0A6H0S2G6_9MYCO</name>
<organism evidence="4 5">
    <name type="scientific">Mycolicibacterium frederiksbergense</name>
    <dbReference type="NCBI Taxonomy" id="117567"/>
    <lineage>
        <taxon>Bacteria</taxon>
        <taxon>Bacillati</taxon>
        <taxon>Actinomycetota</taxon>
        <taxon>Actinomycetes</taxon>
        <taxon>Mycobacteriales</taxon>
        <taxon>Mycobacteriaceae</taxon>
        <taxon>Mycolicibacterium</taxon>
    </lineage>
</organism>
<dbReference type="Pfam" id="PF00378">
    <property type="entry name" value="ECH_1"/>
    <property type="match status" value="1"/>
</dbReference>
<dbReference type="PANTHER" id="PTHR11941:SF169">
    <property type="entry name" value="(7AS)-7A-METHYL-1,5-DIOXO-2,3,5,6,7,7A-HEXAHYDRO-1H-INDENE-CARBOXYL-COA HYDROLASE"/>
    <property type="match status" value="1"/>
</dbReference>
<dbReference type="RefSeq" id="WP_168140954.1">
    <property type="nucleotide sequence ID" value="NZ_CP038799.1"/>
</dbReference>
<dbReference type="Proteomes" id="UP000501849">
    <property type="component" value="Chromosome"/>
</dbReference>
<dbReference type="InterPro" id="IPR029045">
    <property type="entry name" value="ClpP/crotonase-like_dom_sf"/>
</dbReference>
<keyword evidence="3 4" id="KW-0456">Lyase</keyword>
<dbReference type="CDD" id="cd06558">
    <property type="entry name" value="crotonase-like"/>
    <property type="match status" value="1"/>
</dbReference>
<gene>
    <name evidence="4" type="ORF">EXE63_04380</name>
</gene>
<dbReference type="Gene3D" id="3.90.226.10">
    <property type="entry name" value="2-enoyl-CoA Hydratase, Chain A, domain 1"/>
    <property type="match status" value="1"/>
</dbReference>
<evidence type="ECO:0000313" key="4">
    <source>
        <dbReference type="EMBL" id="QIV80227.1"/>
    </source>
</evidence>
<accession>A0A6H0S2G6</accession>
<dbReference type="SUPFAM" id="SSF52096">
    <property type="entry name" value="ClpP/crotonase"/>
    <property type="match status" value="1"/>
</dbReference>